<dbReference type="PROSITE" id="PS51999">
    <property type="entry name" value="ZF_GRF"/>
    <property type="match status" value="1"/>
</dbReference>
<accession>A0ABU6UUC4</accession>
<reference evidence="7 8" key="1">
    <citation type="journal article" date="2023" name="Plants (Basel)">
        <title>Bridging the Gap: Combining Genomics and Transcriptomics Approaches to Understand Stylosanthes scabra, an Orphan Legume from the Brazilian Caatinga.</title>
        <authorList>
            <person name="Ferreira-Neto J.R.C."/>
            <person name="da Silva M.D."/>
            <person name="Binneck E."/>
            <person name="de Melo N.F."/>
            <person name="da Silva R.H."/>
            <person name="de Melo A.L.T.M."/>
            <person name="Pandolfi V."/>
            <person name="Bustamante F.O."/>
            <person name="Brasileiro-Vidal A.C."/>
            <person name="Benko-Iseppon A.M."/>
        </authorList>
    </citation>
    <scope>NUCLEOTIDE SEQUENCE [LARGE SCALE GENOMIC DNA]</scope>
    <source>
        <tissue evidence="7">Leaves</tissue>
    </source>
</reference>
<keyword evidence="5" id="KW-1133">Transmembrane helix</keyword>
<evidence type="ECO:0000256" key="2">
    <source>
        <dbReference type="ARBA" id="ARBA00022771"/>
    </source>
</evidence>
<comment type="caution">
    <text evidence="7">The sequence shown here is derived from an EMBL/GenBank/DDBJ whole genome shotgun (WGS) entry which is preliminary data.</text>
</comment>
<feature type="transmembrane region" description="Helical" evidence="5">
    <location>
        <begin position="96"/>
        <end position="116"/>
    </location>
</feature>
<organism evidence="7 8">
    <name type="scientific">Stylosanthes scabra</name>
    <dbReference type="NCBI Taxonomy" id="79078"/>
    <lineage>
        <taxon>Eukaryota</taxon>
        <taxon>Viridiplantae</taxon>
        <taxon>Streptophyta</taxon>
        <taxon>Embryophyta</taxon>
        <taxon>Tracheophyta</taxon>
        <taxon>Spermatophyta</taxon>
        <taxon>Magnoliopsida</taxon>
        <taxon>eudicotyledons</taxon>
        <taxon>Gunneridae</taxon>
        <taxon>Pentapetalae</taxon>
        <taxon>rosids</taxon>
        <taxon>fabids</taxon>
        <taxon>Fabales</taxon>
        <taxon>Fabaceae</taxon>
        <taxon>Papilionoideae</taxon>
        <taxon>50 kb inversion clade</taxon>
        <taxon>dalbergioids sensu lato</taxon>
        <taxon>Dalbergieae</taxon>
        <taxon>Pterocarpus clade</taxon>
        <taxon>Stylosanthes</taxon>
    </lineage>
</organism>
<evidence type="ECO:0000256" key="4">
    <source>
        <dbReference type="PROSITE-ProRule" id="PRU01343"/>
    </source>
</evidence>
<gene>
    <name evidence="7" type="ORF">PIB30_086695</name>
</gene>
<evidence type="ECO:0000256" key="5">
    <source>
        <dbReference type="SAM" id="Phobius"/>
    </source>
</evidence>
<keyword evidence="5" id="KW-0812">Transmembrane</keyword>
<dbReference type="Proteomes" id="UP001341840">
    <property type="component" value="Unassembled WGS sequence"/>
</dbReference>
<dbReference type="InterPro" id="IPR010666">
    <property type="entry name" value="Znf_GRF"/>
</dbReference>
<proteinExistence type="predicted"/>
<protein>
    <recommendedName>
        <fullName evidence="6">GRF-type domain-containing protein</fullName>
    </recommendedName>
</protein>
<name>A0ABU6UUC4_9FABA</name>
<sequence length="126" mass="14314">MASQSSNSSRFLRSNVQRRRILCGHGESPVLQVSNTKENPGRRFWGCAYYEMQDACDFFLWADPKPGHEDPEIARLKKKVSALKSKIKDGERQLKVAVMLGFIAGLVVGYLCFLNLQKRHEPGFLI</sequence>
<evidence type="ECO:0000259" key="6">
    <source>
        <dbReference type="PROSITE" id="PS51999"/>
    </source>
</evidence>
<keyword evidence="8" id="KW-1185">Reference proteome</keyword>
<dbReference type="Pfam" id="PF06839">
    <property type="entry name" value="Zn_ribbon_GRF"/>
    <property type="match status" value="1"/>
</dbReference>
<evidence type="ECO:0000313" key="7">
    <source>
        <dbReference type="EMBL" id="MED6164125.1"/>
    </source>
</evidence>
<dbReference type="EMBL" id="JASCZI010122324">
    <property type="protein sequence ID" value="MED6164125.1"/>
    <property type="molecule type" value="Genomic_DNA"/>
</dbReference>
<keyword evidence="2 4" id="KW-0863">Zinc-finger</keyword>
<dbReference type="PANTHER" id="PTHR33248">
    <property type="entry name" value="ZINC ION-BINDING PROTEIN"/>
    <property type="match status" value="1"/>
</dbReference>
<keyword evidence="5" id="KW-0472">Membrane</keyword>
<evidence type="ECO:0000256" key="1">
    <source>
        <dbReference type="ARBA" id="ARBA00022723"/>
    </source>
</evidence>
<evidence type="ECO:0000256" key="3">
    <source>
        <dbReference type="ARBA" id="ARBA00022833"/>
    </source>
</evidence>
<keyword evidence="3" id="KW-0862">Zinc</keyword>
<evidence type="ECO:0000313" key="8">
    <source>
        <dbReference type="Proteomes" id="UP001341840"/>
    </source>
</evidence>
<feature type="domain" description="GRF-type" evidence="6">
    <location>
        <begin position="23"/>
        <end position="65"/>
    </location>
</feature>
<keyword evidence="1" id="KW-0479">Metal-binding</keyword>